<dbReference type="EMBL" id="CP035758">
    <property type="protein sequence ID" value="QBD75122.1"/>
    <property type="molecule type" value="Genomic_DNA"/>
</dbReference>
<dbReference type="PANTHER" id="PTHR43792:SF8">
    <property type="entry name" value="[RIBOSOMAL PROTEIN US5]-ALANINE N-ACETYLTRANSFERASE"/>
    <property type="match status" value="1"/>
</dbReference>
<dbReference type="Pfam" id="PF13302">
    <property type="entry name" value="Acetyltransf_3"/>
    <property type="match status" value="1"/>
</dbReference>
<evidence type="ECO:0000313" key="5">
    <source>
        <dbReference type="EMBL" id="QBD75122.1"/>
    </source>
</evidence>
<evidence type="ECO:0000256" key="1">
    <source>
        <dbReference type="ARBA" id="ARBA00022679"/>
    </source>
</evidence>
<keyword evidence="2" id="KW-0012">Acyltransferase</keyword>
<dbReference type="AlphaFoldDB" id="A0A4P6JJL1"/>
<dbReference type="SUPFAM" id="SSF55729">
    <property type="entry name" value="Acyl-CoA N-acyltransferases (Nat)"/>
    <property type="match status" value="1"/>
</dbReference>
<keyword evidence="1 5" id="KW-0808">Transferase</keyword>
<reference evidence="5 6" key="1">
    <citation type="submission" date="2019-01" db="EMBL/GenBank/DDBJ databases">
        <title>Ktedonosporobacter rubrisoli SCAWS-G2.</title>
        <authorList>
            <person name="Huang Y."/>
            <person name="Yan B."/>
        </authorList>
    </citation>
    <scope>NUCLEOTIDE SEQUENCE [LARGE SCALE GENOMIC DNA]</scope>
    <source>
        <strain evidence="5 6">SCAWS-G2</strain>
    </source>
</reference>
<dbReference type="InterPro" id="IPR000182">
    <property type="entry name" value="GNAT_dom"/>
</dbReference>
<dbReference type="InterPro" id="IPR051531">
    <property type="entry name" value="N-acetyltransferase"/>
</dbReference>
<dbReference type="PANTHER" id="PTHR43792">
    <property type="entry name" value="GNAT FAMILY, PUTATIVE (AFU_ORTHOLOGUE AFUA_3G00765)-RELATED-RELATED"/>
    <property type="match status" value="1"/>
</dbReference>
<dbReference type="KEGG" id="kbs:EPA93_03565"/>
<dbReference type="InterPro" id="IPR016181">
    <property type="entry name" value="Acyl_CoA_acyltransferase"/>
</dbReference>
<evidence type="ECO:0000256" key="3">
    <source>
        <dbReference type="ARBA" id="ARBA00038502"/>
    </source>
</evidence>
<sequence>MSLPGNQEKDRADANIVHLELWDEGDLALLKKLMGDPAMTEHLGGPENDEQLAERHARYLRLVDKGRDRMFKIVHTATGEAVGSIGYWERSWHDQQVYEMGWSVLPACQGKGIASLAAAQIVARLRSVGVHRFVHAFPSVDNPPSNALCRKLGFTLLGACKFEYPKGHFMQCNDWRFELSIDAKEQ</sequence>
<dbReference type="PROSITE" id="PS51186">
    <property type="entry name" value="GNAT"/>
    <property type="match status" value="1"/>
</dbReference>
<evidence type="ECO:0000259" key="4">
    <source>
        <dbReference type="PROSITE" id="PS51186"/>
    </source>
</evidence>
<keyword evidence="6" id="KW-1185">Reference proteome</keyword>
<feature type="domain" description="N-acetyltransferase" evidence="4">
    <location>
        <begin position="17"/>
        <end position="182"/>
    </location>
</feature>
<dbReference type="Proteomes" id="UP000290365">
    <property type="component" value="Chromosome"/>
</dbReference>
<dbReference type="GO" id="GO:0008999">
    <property type="term" value="F:protein-N-terminal-alanine acetyltransferase activity"/>
    <property type="evidence" value="ECO:0007669"/>
    <property type="project" value="TreeGrafter"/>
</dbReference>
<comment type="similarity">
    <text evidence="3">Belongs to the acetyltransferase family. RimJ subfamily.</text>
</comment>
<proteinExistence type="inferred from homology"/>
<accession>A0A4P6JJL1</accession>
<evidence type="ECO:0000256" key="2">
    <source>
        <dbReference type="ARBA" id="ARBA00023315"/>
    </source>
</evidence>
<dbReference type="CDD" id="cd04301">
    <property type="entry name" value="NAT_SF"/>
    <property type="match status" value="1"/>
</dbReference>
<dbReference type="RefSeq" id="WP_129885721.1">
    <property type="nucleotide sequence ID" value="NZ_CP035758.1"/>
</dbReference>
<dbReference type="GO" id="GO:0005737">
    <property type="term" value="C:cytoplasm"/>
    <property type="evidence" value="ECO:0007669"/>
    <property type="project" value="TreeGrafter"/>
</dbReference>
<gene>
    <name evidence="5" type="ORF">EPA93_03565</name>
</gene>
<dbReference type="Gene3D" id="3.40.630.30">
    <property type="match status" value="1"/>
</dbReference>
<organism evidence="5 6">
    <name type="scientific">Ktedonosporobacter rubrisoli</name>
    <dbReference type="NCBI Taxonomy" id="2509675"/>
    <lineage>
        <taxon>Bacteria</taxon>
        <taxon>Bacillati</taxon>
        <taxon>Chloroflexota</taxon>
        <taxon>Ktedonobacteria</taxon>
        <taxon>Ktedonobacterales</taxon>
        <taxon>Ktedonosporobacteraceae</taxon>
        <taxon>Ktedonosporobacter</taxon>
    </lineage>
</organism>
<dbReference type="OrthoDB" id="2631610at2"/>
<protein>
    <submittedName>
        <fullName evidence="5">N-acetyltransferase</fullName>
    </submittedName>
</protein>
<name>A0A4P6JJL1_KTERU</name>
<evidence type="ECO:0000313" key="6">
    <source>
        <dbReference type="Proteomes" id="UP000290365"/>
    </source>
</evidence>